<evidence type="ECO:0000256" key="2">
    <source>
        <dbReference type="SAM" id="MobiDB-lite"/>
    </source>
</evidence>
<dbReference type="CDD" id="cd22284">
    <property type="entry name" value="HD_CCDC61_N"/>
    <property type="match status" value="1"/>
</dbReference>
<feature type="region of interest" description="Disordered" evidence="2">
    <location>
        <begin position="280"/>
        <end position="397"/>
    </location>
</feature>
<keyword evidence="4" id="KW-1185">Reference proteome</keyword>
<feature type="compositionally biased region" description="Polar residues" evidence="2">
    <location>
        <begin position="369"/>
        <end position="390"/>
    </location>
</feature>
<dbReference type="InterPro" id="IPR049733">
    <property type="entry name" value="CCDC61_N"/>
</dbReference>
<dbReference type="OrthoDB" id="304452at2759"/>
<keyword evidence="1" id="KW-0175">Coiled coil</keyword>
<proteinExistence type="predicted"/>
<evidence type="ECO:0000313" key="4">
    <source>
        <dbReference type="Proteomes" id="UP000692954"/>
    </source>
</evidence>
<reference evidence="3" key="1">
    <citation type="submission" date="2021-01" db="EMBL/GenBank/DDBJ databases">
        <authorList>
            <consortium name="Genoscope - CEA"/>
            <person name="William W."/>
        </authorList>
    </citation>
    <scope>NUCLEOTIDE SEQUENCE</scope>
</reference>
<sequence>MEDLLDICIERSFHDVTYIININANQEILNIEIESKQTGDSWIANFQASYVEEIASKTGNYKKYTTFIKMLQSAFNNQTETVYIDILTYSDLEQIKNKRSKQLQTQNLAPNNKRYLILSYIVEFDKVHYPLPLNFNEQPNLQSMKNTIIRLRRENEALQKNLSYYKDSIKSQSNPQIQLNEQIKELEILKNIIDQKDREILELKNTNHQYSNTMINKQEYNDLRSKYLQSENTNAEISKKIIELEDYLQQLIDDNLILKNQDKKNKLRINSLESELQQTLNKSRSKFNSNISRSPSVTKTNNKQKVSLNSSNNNPSKRKSLEKTTPIRLRKDISIDSDTESSFRRKSNSKRIEQSPSARSTSSKKRSLQIKQQGSKQFQNKNHPKTSNSYKQEDPEEQRLIKRLKDLREKNKENTIVATSSSKIDMSTEDLQNIDLRLNKLNTLLQLAKNQ</sequence>
<dbReference type="AlphaFoldDB" id="A0A8S1QAM8"/>
<comment type="caution">
    <text evidence="3">The sequence shown here is derived from an EMBL/GenBank/DDBJ whole genome shotgun (WGS) entry which is preliminary data.</text>
</comment>
<feature type="compositionally biased region" description="Polar residues" evidence="2">
    <location>
        <begin position="280"/>
        <end position="306"/>
    </location>
</feature>
<accession>A0A8S1QAM8</accession>
<feature type="coiled-coil region" evidence="1">
    <location>
        <begin position="141"/>
        <end position="254"/>
    </location>
</feature>
<name>A0A8S1QAM8_9CILI</name>
<gene>
    <name evidence="3" type="ORF">PSON_ATCC_30995.1.T1010173</name>
</gene>
<protein>
    <submittedName>
        <fullName evidence="3">Uncharacterized protein</fullName>
    </submittedName>
</protein>
<dbReference type="Proteomes" id="UP000692954">
    <property type="component" value="Unassembled WGS sequence"/>
</dbReference>
<dbReference type="EMBL" id="CAJJDN010000101">
    <property type="protein sequence ID" value="CAD8112776.1"/>
    <property type="molecule type" value="Genomic_DNA"/>
</dbReference>
<evidence type="ECO:0000256" key="1">
    <source>
        <dbReference type="SAM" id="Coils"/>
    </source>
</evidence>
<evidence type="ECO:0000313" key="3">
    <source>
        <dbReference type="EMBL" id="CAD8112776.1"/>
    </source>
</evidence>
<organism evidence="3 4">
    <name type="scientific">Paramecium sonneborni</name>
    <dbReference type="NCBI Taxonomy" id="65129"/>
    <lineage>
        <taxon>Eukaryota</taxon>
        <taxon>Sar</taxon>
        <taxon>Alveolata</taxon>
        <taxon>Ciliophora</taxon>
        <taxon>Intramacronucleata</taxon>
        <taxon>Oligohymenophorea</taxon>
        <taxon>Peniculida</taxon>
        <taxon>Parameciidae</taxon>
        <taxon>Paramecium</taxon>
    </lineage>
</organism>